<accession>A0A7J9G5S1</accession>
<evidence type="ECO:0000313" key="1">
    <source>
        <dbReference type="EMBL" id="MBA0792853.1"/>
    </source>
</evidence>
<name>A0A7J9G5S1_9ROSI</name>
<dbReference type="EMBL" id="JABFAD010000002">
    <property type="protein sequence ID" value="MBA0792853.1"/>
    <property type="molecule type" value="Genomic_DNA"/>
</dbReference>
<keyword evidence="2" id="KW-1185">Reference proteome</keyword>
<evidence type="ECO:0000313" key="2">
    <source>
        <dbReference type="Proteomes" id="UP000593560"/>
    </source>
</evidence>
<gene>
    <name evidence="1" type="ORF">Gohar_017315</name>
</gene>
<organism evidence="1 2">
    <name type="scientific">Gossypium harknessii</name>
    <dbReference type="NCBI Taxonomy" id="34285"/>
    <lineage>
        <taxon>Eukaryota</taxon>
        <taxon>Viridiplantae</taxon>
        <taxon>Streptophyta</taxon>
        <taxon>Embryophyta</taxon>
        <taxon>Tracheophyta</taxon>
        <taxon>Spermatophyta</taxon>
        <taxon>Magnoliopsida</taxon>
        <taxon>eudicotyledons</taxon>
        <taxon>Gunneridae</taxon>
        <taxon>Pentapetalae</taxon>
        <taxon>rosids</taxon>
        <taxon>malvids</taxon>
        <taxon>Malvales</taxon>
        <taxon>Malvaceae</taxon>
        <taxon>Malvoideae</taxon>
        <taxon>Gossypium</taxon>
    </lineage>
</organism>
<sequence>MEAATTFTDIFDDHLSDGLSAKPR</sequence>
<comment type="caution">
    <text evidence="1">The sequence shown here is derived from an EMBL/GenBank/DDBJ whole genome shotgun (WGS) entry which is preliminary data.</text>
</comment>
<feature type="non-terminal residue" evidence="1">
    <location>
        <position position="24"/>
    </location>
</feature>
<protein>
    <submittedName>
        <fullName evidence="1">Uncharacterized protein</fullName>
    </submittedName>
</protein>
<dbReference type="Proteomes" id="UP000593560">
    <property type="component" value="Unassembled WGS sequence"/>
</dbReference>
<proteinExistence type="predicted"/>
<dbReference type="AlphaFoldDB" id="A0A7J9G5S1"/>
<reference evidence="1 2" key="1">
    <citation type="journal article" date="2019" name="Genome Biol. Evol.">
        <title>Insights into the evolution of the New World diploid cottons (Gossypium, subgenus Houzingenia) based on genome sequencing.</title>
        <authorList>
            <person name="Grover C.E."/>
            <person name="Arick M.A. 2nd"/>
            <person name="Thrash A."/>
            <person name="Conover J.L."/>
            <person name="Sanders W.S."/>
            <person name="Peterson D.G."/>
            <person name="Frelichowski J.E."/>
            <person name="Scheffler J.A."/>
            <person name="Scheffler B.E."/>
            <person name="Wendel J.F."/>
        </authorList>
    </citation>
    <scope>NUCLEOTIDE SEQUENCE [LARGE SCALE GENOMIC DNA]</scope>
    <source>
        <strain evidence="1">0</strain>
        <tissue evidence="1">Leaf</tissue>
    </source>
</reference>